<keyword evidence="2" id="KW-1185">Reference proteome</keyword>
<evidence type="ECO:0000313" key="2">
    <source>
        <dbReference type="Proteomes" id="UP001500683"/>
    </source>
</evidence>
<organism evidence="1 2">
    <name type="scientific">Actinomadura miaoliensis</name>
    <dbReference type="NCBI Taxonomy" id="430685"/>
    <lineage>
        <taxon>Bacteria</taxon>
        <taxon>Bacillati</taxon>
        <taxon>Actinomycetota</taxon>
        <taxon>Actinomycetes</taxon>
        <taxon>Streptosporangiales</taxon>
        <taxon>Thermomonosporaceae</taxon>
        <taxon>Actinomadura</taxon>
    </lineage>
</organism>
<evidence type="ECO:0000313" key="1">
    <source>
        <dbReference type="EMBL" id="GAA4101175.1"/>
    </source>
</evidence>
<comment type="caution">
    <text evidence="1">The sequence shown here is derived from an EMBL/GenBank/DDBJ whole genome shotgun (WGS) entry which is preliminary data.</text>
</comment>
<dbReference type="EMBL" id="BAAAZG010000061">
    <property type="protein sequence ID" value="GAA4101175.1"/>
    <property type="molecule type" value="Genomic_DNA"/>
</dbReference>
<protein>
    <submittedName>
        <fullName evidence="1">Uncharacterized protein</fullName>
    </submittedName>
</protein>
<proteinExistence type="predicted"/>
<name>A0ABP7WZY3_9ACTN</name>
<gene>
    <name evidence="1" type="ORF">GCM10022214_78520</name>
</gene>
<sequence length="73" mass="7552">MGAGFLIILVSCLACERCHGPPVRAPNAGDMQDAEAPAGQYEGGLVMGLVAGARLAWYAQWTGSQPAAVNAHR</sequence>
<reference evidence="2" key="1">
    <citation type="journal article" date="2019" name="Int. J. Syst. Evol. Microbiol.">
        <title>The Global Catalogue of Microorganisms (GCM) 10K type strain sequencing project: providing services to taxonomists for standard genome sequencing and annotation.</title>
        <authorList>
            <consortium name="The Broad Institute Genomics Platform"/>
            <consortium name="The Broad Institute Genome Sequencing Center for Infectious Disease"/>
            <person name="Wu L."/>
            <person name="Ma J."/>
        </authorList>
    </citation>
    <scope>NUCLEOTIDE SEQUENCE [LARGE SCALE GENOMIC DNA]</scope>
    <source>
        <strain evidence="2">JCM 16702</strain>
    </source>
</reference>
<accession>A0ABP7WZY3</accession>
<dbReference type="Proteomes" id="UP001500683">
    <property type="component" value="Unassembled WGS sequence"/>
</dbReference>